<organism evidence="2 3">
    <name type="scientific">Rubroshorea leprosula</name>
    <dbReference type="NCBI Taxonomy" id="152421"/>
    <lineage>
        <taxon>Eukaryota</taxon>
        <taxon>Viridiplantae</taxon>
        <taxon>Streptophyta</taxon>
        <taxon>Embryophyta</taxon>
        <taxon>Tracheophyta</taxon>
        <taxon>Spermatophyta</taxon>
        <taxon>Magnoliopsida</taxon>
        <taxon>eudicotyledons</taxon>
        <taxon>Gunneridae</taxon>
        <taxon>Pentapetalae</taxon>
        <taxon>rosids</taxon>
        <taxon>malvids</taxon>
        <taxon>Malvales</taxon>
        <taxon>Dipterocarpaceae</taxon>
        <taxon>Rubroshorea</taxon>
    </lineage>
</organism>
<protein>
    <submittedName>
        <fullName evidence="2">Uncharacterized protein</fullName>
    </submittedName>
</protein>
<dbReference type="Proteomes" id="UP001054252">
    <property type="component" value="Unassembled WGS sequence"/>
</dbReference>
<feature type="compositionally biased region" description="Basic and acidic residues" evidence="1">
    <location>
        <begin position="317"/>
        <end position="330"/>
    </location>
</feature>
<dbReference type="EMBL" id="BPVZ01000051">
    <property type="protein sequence ID" value="GKV18580.1"/>
    <property type="molecule type" value="Genomic_DNA"/>
</dbReference>
<comment type="caution">
    <text evidence="2">The sequence shown here is derived from an EMBL/GenBank/DDBJ whole genome shotgun (WGS) entry which is preliminary data.</text>
</comment>
<dbReference type="AlphaFoldDB" id="A0AAV5K770"/>
<evidence type="ECO:0000313" key="2">
    <source>
        <dbReference type="EMBL" id="GKV18580.1"/>
    </source>
</evidence>
<evidence type="ECO:0000256" key="1">
    <source>
        <dbReference type="SAM" id="MobiDB-lite"/>
    </source>
</evidence>
<evidence type="ECO:0000313" key="3">
    <source>
        <dbReference type="Proteomes" id="UP001054252"/>
    </source>
</evidence>
<feature type="compositionally biased region" description="Basic and acidic residues" evidence="1">
    <location>
        <begin position="293"/>
        <end position="303"/>
    </location>
</feature>
<proteinExistence type="predicted"/>
<sequence length="352" mass="36381">MPQLVDSTRPDSATVPFSASILKPGTSSLAPVTSGNWSGTWTFPISSPPATAQRANPRSPNSPMCPRTSLISSGASITAFPSWPPHLTHVADSLTALHSLLVSAGQSSSQVSPHLQPSSPLLAATDLLQICCWSCYKYAAGAVADLLLELLSKLLAAAYRSAGVHPAACCTVPSFLSAACCTVPDLLSACCTVPDPLCLLHCTGLALCLLHCAGPSLLAALHRTCCLCWTCCLCRTLLAACAGLCLLHCAGPLSACCTALDLLSACCTVPDLLSACCPVPDSLSACTPSWHPTDPREDPHSPRGTETGAKSTPVKNLRGDPRPRHSRNGDGEALPGPAGPVDIPKGKDTLDF</sequence>
<accession>A0AAV5K770</accession>
<reference evidence="2 3" key="1">
    <citation type="journal article" date="2021" name="Commun. Biol.">
        <title>The genome of Shorea leprosula (Dipterocarpaceae) highlights the ecological relevance of drought in aseasonal tropical rainforests.</title>
        <authorList>
            <person name="Ng K.K.S."/>
            <person name="Kobayashi M.J."/>
            <person name="Fawcett J.A."/>
            <person name="Hatakeyama M."/>
            <person name="Paape T."/>
            <person name="Ng C.H."/>
            <person name="Ang C.C."/>
            <person name="Tnah L.H."/>
            <person name="Lee C.T."/>
            <person name="Nishiyama T."/>
            <person name="Sese J."/>
            <person name="O'Brien M.J."/>
            <person name="Copetti D."/>
            <person name="Mohd Noor M.I."/>
            <person name="Ong R.C."/>
            <person name="Putra M."/>
            <person name="Sireger I.Z."/>
            <person name="Indrioko S."/>
            <person name="Kosugi Y."/>
            <person name="Izuno A."/>
            <person name="Isagi Y."/>
            <person name="Lee S.L."/>
            <person name="Shimizu K.K."/>
        </authorList>
    </citation>
    <scope>NUCLEOTIDE SEQUENCE [LARGE SCALE GENOMIC DNA]</scope>
    <source>
        <strain evidence="2">214</strain>
    </source>
</reference>
<gene>
    <name evidence="2" type="ORF">SLEP1_g28940</name>
</gene>
<keyword evidence="3" id="KW-1185">Reference proteome</keyword>
<name>A0AAV5K770_9ROSI</name>
<feature type="region of interest" description="Disordered" evidence="1">
    <location>
        <begin position="290"/>
        <end position="352"/>
    </location>
</feature>